<dbReference type="EMBL" id="FOOX01000029">
    <property type="protein sequence ID" value="SFH37551.1"/>
    <property type="molecule type" value="Genomic_DNA"/>
</dbReference>
<dbReference type="GO" id="GO:0006281">
    <property type="term" value="P:DNA repair"/>
    <property type="evidence" value="ECO:0007669"/>
    <property type="project" value="InterPro"/>
</dbReference>
<dbReference type="Gene3D" id="3.90.1640.30">
    <property type="match status" value="1"/>
</dbReference>
<evidence type="ECO:0000313" key="10">
    <source>
        <dbReference type="Proteomes" id="UP000199337"/>
    </source>
</evidence>
<dbReference type="InterPro" id="IPR038763">
    <property type="entry name" value="DHH_sf"/>
</dbReference>
<dbReference type="InterPro" id="IPR004610">
    <property type="entry name" value="RecJ"/>
</dbReference>
<dbReference type="STRING" id="341036.SAMN05660649_04954"/>
<dbReference type="NCBIfam" id="TIGR00644">
    <property type="entry name" value="recJ"/>
    <property type="match status" value="1"/>
</dbReference>
<reference evidence="10" key="1">
    <citation type="submission" date="2016-10" db="EMBL/GenBank/DDBJ databases">
        <authorList>
            <person name="Varghese N."/>
            <person name="Submissions S."/>
        </authorList>
    </citation>
    <scope>NUCLEOTIDE SEQUENCE [LARGE SCALE GENOMIC DNA]</scope>
    <source>
        <strain evidence="10">DSM 17038</strain>
    </source>
</reference>
<dbReference type="PANTHER" id="PTHR30255:SF2">
    <property type="entry name" value="SINGLE-STRANDED-DNA-SPECIFIC EXONUCLEASE RECJ"/>
    <property type="match status" value="1"/>
</dbReference>
<organism evidence="9 10">
    <name type="scientific">Desulfotruncus arcticus DSM 17038</name>
    <dbReference type="NCBI Taxonomy" id="1121424"/>
    <lineage>
        <taxon>Bacteria</taxon>
        <taxon>Bacillati</taxon>
        <taxon>Bacillota</taxon>
        <taxon>Clostridia</taxon>
        <taxon>Eubacteriales</taxon>
        <taxon>Desulfallaceae</taxon>
        <taxon>Desulfotruncus</taxon>
    </lineage>
</organism>
<evidence type="ECO:0000259" key="6">
    <source>
        <dbReference type="Pfam" id="PF01368"/>
    </source>
</evidence>
<evidence type="ECO:0000313" key="9">
    <source>
        <dbReference type="EMBL" id="SFH37551.1"/>
    </source>
</evidence>
<dbReference type="Pfam" id="PF17768">
    <property type="entry name" value="RecJ_OB"/>
    <property type="match status" value="1"/>
</dbReference>
<dbReference type="Proteomes" id="UP000199337">
    <property type="component" value="Unassembled WGS sequence"/>
</dbReference>
<dbReference type="InterPro" id="IPR003156">
    <property type="entry name" value="DHHA1_dom"/>
</dbReference>
<feature type="domain" description="RecJ OB" evidence="8">
    <location>
        <begin position="459"/>
        <end position="565"/>
    </location>
</feature>
<dbReference type="AlphaFoldDB" id="A0A1I2ZKA5"/>
<dbReference type="RefSeq" id="WP_092475848.1">
    <property type="nucleotide sequence ID" value="NZ_FOOX01000029.1"/>
</dbReference>
<evidence type="ECO:0000256" key="4">
    <source>
        <dbReference type="ARBA" id="ARBA00022801"/>
    </source>
</evidence>
<dbReference type="Pfam" id="PF02272">
    <property type="entry name" value="DHHA1"/>
    <property type="match status" value="1"/>
</dbReference>
<dbReference type="GO" id="GO:0006310">
    <property type="term" value="P:DNA recombination"/>
    <property type="evidence" value="ECO:0007669"/>
    <property type="project" value="InterPro"/>
</dbReference>
<dbReference type="OrthoDB" id="9809852at2"/>
<dbReference type="InterPro" id="IPR041122">
    <property type="entry name" value="RecJ_OB"/>
</dbReference>
<dbReference type="InterPro" id="IPR001667">
    <property type="entry name" value="DDH_dom"/>
</dbReference>
<dbReference type="GO" id="GO:0008409">
    <property type="term" value="F:5'-3' exonuclease activity"/>
    <property type="evidence" value="ECO:0007669"/>
    <property type="project" value="InterPro"/>
</dbReference>
<dbReference type="SUPFAM" id="SSF64182">
    <property type="entry name" value="DHH phosphoesterases"/>
    <property type="match status" value="1"/>
</dbReference>
<keyword evidence="3" id="KW-0540">Nuclease</keyword>
<evidence type="ECO:0000256" key="3">
    <source>
        <dbReference type="ARBA" id="ARBA00022722"/>
    </source>
</evidence>
<keyword evidence="5 9" id="KW-0269">Exonuclease</keyword>
<dbReference type="GO" id="GO:0003676">
    <property type="term" value="F:nucleic acid binding"/>
    <property type="evidence" value="ECO:0007669"/>
    <property type="project" value="InterPro"/>
</dbReference>
<feature type="domain" description="DDH" evidence="6">
    <location>
        <begin position="81"/>
        <end position="231"/>
    </location>
</feature>
<sequence>MNKTRRWLVKKTEPVLQLIFVRKLGVSPLMAQLLVNRGIYTLEAARDFLETSMQRLHPPALMKDLTAAVEITIKALQQGNKILIYGDYDVDGVTSTALLVEIIRRLEGNVDYYIPHRIAEGYGLHTGVLQKFHESGVDLVITVDCGISAVAEVAAANKSGGPLIIITDHHEPPSELPAAAAVVNPKRKDCSYPFRDLAGVGVAFKFGQALLERAGMSNAWEEYLDFVCLGTIADIVSLTGENRILVRHGLPRLAGSARPGLQALFSVAGIKEETLGTREVGFMLAPRINAAGRMGDASLAVELLLCRKPDRAMEIAAILNRENQERQQMETMVLAEALGMLDGEPRLAEQKVLVLASLNWHPGVIGIVASKLTDRFYKPVLLIACQEDGQGKGSARSIEGFNLYQALEFCADTLLGFGGHAMAAGFSVETGKIDEFRDKINSYAERVLTEEIQSPVLELDALISLEDITYDLVNEIEQLQPYGHGNPGPMFGMSGVKLVNCRGVGKKNAHLKMLLRQSNKVMDGIGFNLGKFAGELAAGKDVSVAFTPSVNSWQGRQTLQVEVRDLQKPGTGVAENLDHRSLQDDSMRLADDLVLVPESLAGALKNILISQSHNIPPELKMLKALFSADAVPATEPPQCGSELHSAGRTGIISRLAVKEGRTILLVNCARQTLQIYRHLKDYNRECADKLAYIHGFMPPETVNHELASVEQGETGIAIGTYGSITHLDNWGEIFGRVILVSPPATEVDWAVAGRFSGQLEALYTTGDWEENRRHLQEIAPERDVLALFYALLRANARNGEGVLRKPTVIAALVREGVNISSSITITVAAAVFAELNLLQYQWQNGMLKYKLLPSGSQKRDLMESPIYVGVRNIKAKGLEWISRALN</sequence>
<gene>
    <name evidence="9" type="ORF">SAMN05660649_04954</name>
</gene>
<evidence type="ECO:0000256" key="2">
    <source>
        <dbReference type="ARBA" id="ARBA00019841"/>
    </source>
</evidence>
<keyword evidence="10" id="KW-1185">Reference proteome</keyword>
<dbReference type="PANTHER" id="PTHR30255">
    <property type="entry name" value="SINGLE-STRANDED-DNA-SPECIFIC EXONUCLEASE RECJ"/>
    <property type="match status" value="1"/>
</dbReference>
<protein>
    <recommendedName>
        <fullName evidence="2">Single-stranded-DNA-specific exonuclease RecJ</fullName>
    </recommendedName>
</protein>
<keyword evidence="4" id="KW-0378">Hydrolase</keyword>
<accession>A0A1I2ZKA5</accession>
<evidence type="ECO:0000259" key="8">
    <source>
        <dbReference type="Pfam" id="PF17768"/>
    </source>
</evidence>
<proteinExistence type="inferred from homology"/>
<evidence type="ECO:0000256" key="1">
    <source>
        <dbReference type="ARBA" id="ARBA00005915"/>
    </source>
</evidence>
<evidence type="ECO:0000256" key="5">
    <source>
        <dbReference type="ARBA" id="ARBA00022839"/>
    </source>
</evidence>
<dbReference type="Pfam" id="PF01368">
    <property type="entry name" value="DHH"/>
    <property type="match status" value="1"/>
</dbReference>
<dbReference type="Gene3D" id="3.10.310.30">
    <property type="match status" value="1"/>
</dbReference>
<dbReference type="InterPro" id="IPR051673">
    <property type="entry name" value="SSDNA_exonuclease_RecJ"/>
</dbReference>
<feature type="domain" description="DHHA1" evidence="7">
    <location>
        <begin position="350"/>
        <end position="444"/>
    </location>
</feature>
<name>A0A1I2ZKA5_9FIRM</name>
<comment type="similarity">
    <text evidence="1">Belongs to the RecJ family.</text>
</comment>
<evidence type="ECO:0000259" key="7">
    <source>
        <dbReference type="Pfam" id="PF02272"/>
    </source>
</evidence>